<sequence>MRAAYTIYPKISFFIVFLFLLSFVAFYPRYFATLHASPWHIHVHYVLMMVWTAMLIVQPWLISKKKFAAHRAFGRLSYFLVPLVVAFGYLMLRNGYYQSIADLQHEVDAGTSTKTPAEIVHLARTYTGLPVYYFMVLILFYPLAILNKTKPLVHAKYMVAASLSIIGPIMDRAIYFTTVNTGNTPIFGPEYVSFFIIDAILLYVLFLDYKNKTSTLPTLVCLLVFVGEQIVYAFFLDSGAYQLFSGLLLF</sequence>
<dbReference type="RefSeq" id="WP_202007852.1">
    <property type="nucleotide sequence ID" value="NZ_JAERRB010000001.1"/>
</dbReference>
<comment type="caution">
    <text evidence="2">The sequence shown here is derived from an EMBL/GenBank/DDBJ whole genome shotgun (WGS) entry which is preliminary data.</text>
</comment>
<feature type="transmembrane region" description="Helical" evidence="1">
    <location>
        <begin position="191"/>
        <end position="209"/>
    </location>
</feature>
<feature type="transmembrane region" description="Helical" evidence="1">
    <location>
        <begin position="39"/>
        <end position="61"/>
    </location>
</feature>
<evidence type="ECO:0000313" key="2">
    <source>
        <dbReference type="EMBL" id="MBL0740522.1"/>
    </source>
</evidence>
<feature type="transmembrane region" description="Helical" evidence="1">
    <location>
        <begin position="7"/>
        <end position="27"/>
    </location>
</feature>
<name>A0ABS1KMQ3_9BACT</name>
<protein>
    <submittedName>
        <fullName evidence="2">Uncharacterized protein</fullName>
    </submittedName>
</protein>
<organism evidence="2 3">
    <name type="scientific">Chryseolinea lacunae</name>
    <dbReference type="NCBI Taxonomy" id="2801331"/>
    <lineage>
        <taxon>Bacteria</taxon>
        <taxon>Pseudomonadati</taxon>
        <taxon>Bacteroidota</taxon>
        <taxon>Cytophagia</taxon>
        <taxon>Cytophagales</taxon>
        <taxon>Fulvivirgaceae</taxon>
        <taxon>Chryseolinea</taxon>
    </lineage>
</organism>
<feature type="transmembrane region" description="Helical" evidence="1">
    <location>
        <begin position="158"/>
        <end position="179"/>
    </location>
</feature>
<proteinExistence type="predicted"/>
<keyword evidence="1" id="KW-0812">Transmembrane</keyword>
<feature type="transmembrane region" description="Helical" evidence="1">
    <location>
        <begin position="216"/>
        <end position="235"/>
    </location>
</feature>
<keyword evidence="1" id="KW-0472">Membrane</keyword>
<accession>A0ABS1KMQ3</accession>
<feature type="transmembrane region" description="Helical" evidence="1">
    <location>
        <begin position="73"/>
        <end position="92"/>
    </location>
</feature>
<keyword evidence="1" id="KW-1133">Transmembrane helix</keyword>
<reference evidence="2 3" key="1">
    <citation type="submission" date="2021-01" db="EMBL/GenBank/DDBJ databases">
        <title>Chryseolinea sp. Jin1 Genome sequencing and assembly.</title>
        <authorList>
            <person name="Kim I."/>
        </authorList>
    </citation>
    <scope>NUCLEOTIDE SEQUENCE [LARGE SCALE GENOMIC DNA]</scope>
    <source>
        <strain evidence="2 3">Jin1</strain>
    </source>
</reference>
<keyword evidence="3" id="KW-1185">Reference proteome</keyword>
<gene>
    <name evidence="2" type="ORF">JI741_04795</name>
</gene>
<dbReference type="EMBL" id="JAERRB010000001">
    <property type="protein sequence ID" value="MBL0740522.1"/>
    <property type="molecule type" value="Genomic_DNA"/>
</dbReference>
<feature type="transmembrane region" description="Helical" evidence="1">
    <location>
        <begin position="129"/>
        <end position="146"/>
    </location>
</feature>
<evidence type="ECO:0000313" key="3">
    <source>
        <dbReference type="Proteomes" id="UP000613030"/>
    </source>
</evidence>
<dbReference type="Proteomes" id="UP000613030">
    <property type="component" value="Unassembled WGS sequence"/>
</dbReference>
<evidence type="ECO:0000256" key="1">
    <source>
        <dbReference type="SAM" id="Phobius"/>
    </source>
</evidence>